<dbReference type="PROSITE" id="PS50118">
    <property type="entry name" value="HMG_BOX_2"/>
    <property type="match status" value="1"/>
</dbReference>
<feature type="DNA-binding region" description="HMG box" evidence="1">
    <location>
        <begin position="71"/>
        <end position="139"/>
    </location>
</feature>
<dbReference type="SUPFAM" id="SSF47095">
    <property type="entry name" value="HMG-box"/>
    <property type="match status" value="1"/>
</dbReference>
<dbReference type="Pfam" id="PF00505">
    <property type="entry name" value="HMG_box"/>
    <property type="match status" value="1"/>
</dbReference>
<name>A0A8H4B4J8_GIGMA</name>
<dbReference type="InterPro" id="IPR009071">
    <property type="entry name" value="HMG_box_dom"/>
</dbReference>
<proteinExistence type="predicted"/>
<keyword evidence="1" id="KW-0539">Nucleus</keyword>
<dbReference type="OrthoDB" id="6247875at2759"/>
<keyword evidence="1" id="KW-0238">DNA-binding</keyword>
<dbReference type="SMART" id="SM00398">
    <property type="entry name" value="HMG"/>
    <property type="match status" value="1"/>
</dbReference>
<dbReference type="Gene3D" id="1.10.30.10">
    <property type="entry name" value="High mobility group box domain"/>
    <property type="match status" value="1"/>
</dbReference>
<reference evidence="3 4" key="1">
    <citation type="journal article" date="2019" name="Environ. Microbiol.">
        <title>At the nexus of three kingdoms: the genome of the mycorrhizal fungus Gigaspora margarita provides insights into plant, endobacterial and fungal interactions.</title>
        <authorList>
            <person name="Venice F."/>
            <person name="Ghignone S."/>
            <person name="Salvioli di Fossalunga A."/>
            <person name="Amselem J."/>
            <person name="Novero M."/>
            <person name="Xianan X."/>
            <person name="Sedzielewska Toro K."/>
            <person name="Morin E."/>
            <person name="Lipzen A."/>
            <person name="Grigoriev I.V."/>
            <person name="Henrissat B."/>
            <person name="Martin F.M."/>
            <person name="Bonfante P."/>
        </authorList>
    </citation>
    <scope>NUCLEOTIDE SEQUENCE [LARGE SCALE GENOMIC DNA]</scope>
    <source>
        <strain evidence="3 4">BEG34</strain>
    </source>
</reference>
<dbReference type="EMBL" id="WTPW01000018">
    <property type="protein sequence ID" value="KAF0559084.1"/>
    <property type="molecule type" value="Genomic_DNA"/>
</dbReference>
<accession>A0A8H4B4J8</accession>
<dbReference type="CDD" id="cd01389">
    <property type="entry name" value="HMG-box_ROX1-like"/>
    <property type="match status" value="1"/>
</dbReference>
<protein>
    <submittedName>
        <fullName evidence="3">MATA-HMG</fullName>
    </submittedName>
</protein>
<dbReference type="InterPro" id="IPR036910">
    <property type="entry name" value="HMG_box_dom_sf"/>
</dbReference>
<evidence type="ECO:0000313" key="4">
    <source>
        <dbReference type="Proteomes" id="UP000439903"/>
    </source>
</evidence>
<evidence type="ECO:0000256" key="1">
    <source>
        <dbReference type="PROSITE-ProRule" id="PRU00267"/>
    </source>
</evidence>
<keyword evidence="4" id="KW-1185">Reference proteome</keyword>
<feature type="domain" description="HMG box" evidence="2">
    <location>
        <begin position="71"/>
        <end position="139"/>
    </location>
</feature>
<comment type="caution">
    <text evidence="3">The sequence shown here is derived from an EMBL/GenBank/DDBJ whole genome shotgun (WGS) entry which is preliminary data.</text>
</comment>
<dbReference type="GO" id="GO:0005634">
    <property type="term" value="C:nucleus"/>
    <property type="evidence" value="ECO:0007669"/>
    <property type="project" value="UniProtKB-UniRule"/>
</dbReference>
<dbReference type="GO" id="GO:0003677">
    <property type="term" value="F:DNA binding"/>
    <property type="evidence" value="ECO:0007669"/>
    <property type="project" value="UniProtKB-UniRule"/>
</dbReference>
<gene>
    <name evidence="3" type="ORF">F8M41_007051</name>
</gene>
<organism evidence="3 4">
    <name type="scientific">Gigaspora margarita</name>
    <dbReference type="NCBI Taxonomy" id="4874"/>
    <lineage>
        <taxon>Eukaryota</taxon>
        <taxon>Fungi</taxon>
        <taxon>Fungi incertae sedis</taxon>
        <taxon>Mucoromycota</taxon>
        <taxon>Glomeromycotina</taxon>
        <taxon>Glomeromycetes</taxon>
        <taxon>Diversisporales</taxon>
        <taxon>Gigasporaceae</taxon>
        <taxon>Gigaspora</taxon>
    </lineage>
</organism>
<dbReference type="AlphaFoldDB" id="A0A8H4B4J8"/>
<evidence type="ECO:0000259" key="2">
    <source>
        <dbReference type="PROSITE" id="PS50118"/>
    </source>
</evidence>
<evidence type="ECO:0000313" key="3">
    <source>
        <dbReference type="EMBL" id="KAF0559084.1"/>
    </source>
</evidence>
<dbReference type="Proteomes" id="UP000439903">
    <property type="component" value="Unassembled WGS sequence"/>
</dbReference>
<sequence length="241" mass="28058">MMQSGEIQFINASPEKMGIYKSICEDSLDLDNELFSNPPYPLAMDIEELTSPPKTSRKAIRFRKHPHLSTPPRPQNAWVLFRRNYTELLKLKGDKMNNGEISRVAADEWRRQPPKVLKFFELLETQAKEKHKVLYPGYKFSPKKRSKHNTSQTHTELHSLNAEIQIDTTPEKISFADKFSEEVYFLKVSNPHNDFLLYSEHSNVENLEMINNSTSQQAIVDQTFDQDGFDISEFINLELTY</sequence>